<sequence>MTMAGVQMKSEQSVDMLERVRKICSPLLEVEEVIDGFGHNVMKVRGKTFIMMGEHEGTPSLSLKSDKEAQSLLLQQGGYVRTPYIGQHGWVSLDTAVGPNWDELSELVKEAYLRAAPKKLVKQVLGQE</sequence>
<name>A0ABW0R138_9BACL</name>
<comment type="caution">
    <text evidence="1">The sequence shown here is derived from an EMBL/GenBank/DDBJ whole genome shotgun (WGS) entry which is preliminary data.</text>
</comment>
<keyword evidence="2" id="KW-1185">Reference proteome</keyword>
<dbReference type="GO" id="GO:0003677">
    <property type="term" value="F:DNA binding"/>
    <property type="evidence" value="ECO:0007669"/>
    <property type="project" value="UniProtKB-KW"/>
</dbReference>
<evidence type="ECO:0000313" key="2">
    <source>
        <dbReference type="Proteomes" id="UP001596108"/>
    </source>
</evidence>
<organism evidence="1 2">
    <name type="scientific">Cohnella yongneupensis</name>
    <dbReference type="NCBI Taxonomy" id="425006"/>
    <lineage>
        <taxon>Bacteria</taxon>
        <taxon>Bacillati</taxon>
        <taxon>Bacillota</taxon>
        <taxon>Bacilli</taxon>
        <taxon>Bacillales</taxon>
        <taxon>Paenibacillaceae</taxon>
        <taxon>Cohnella</taxon>
    </lineage>
</organism>
<dbReference type="InterPro" id="IPR058532">
    <property type="entry name" value="YjbR/MT2646/Rv2570-like"/>
</dbReference>
<dbReference type="Gene3D" id="3.90.1150.30">
    <property type="match status" value="1"/>
</dbReference>
<dbReference type="SUPFAM" id="SSF142906">
    <property type="entry name" value="YjbR-like"/>
    <property type="match status" value="1"/>
</dbReference>
<dbReference type="InterPro" id="IPR038056">
    <property type="entry name" value="YjbR-like_sf"/>
</dbReference>
<reference evidence="2" key="1">
    <citation type="journal article" date="2019" name="Int. J. Syst. Evol. Microbiol.">
        <title>The Global Catalogue of Microorganisms (GCM) 10K type strain sequencing project: providing services to taxonomists for standard genome sequencing and annotation.</title>
        <authorList>
            <consortium name="The Broad Institute Genomics Platform"/>
            <consortium name="The Broad Institute Genome Sequencing Center for Infectious Disease"/>
            <person name="Wu L."/>
            <person name="Ma J."/>
        </authorList>
    </citation>
    <scope>NUCLEOTIDE SEQUENCE [LARGE SCALE GENOMIC DNA]</scope>
    <source>
        <strain evidence="2">CGMCC 1.18578</strain>
    </source>
</reference>
<evidence type="ECO:0000313" key="1">
    <source>
        <dbReference type="EMBL" id="MFC5529547.1"/>
    </source>
</evidence>
<protein>
    <submittedName>
        <fullName evidence="1">MmcQ/YjbR family DNA-binding protein</fullName>
    </submittedName>
</protein>
<gene>
    <name evidence="1" type="ORF">ACFPQ4_08805</name>
</gene>
<dbReference type="RefSeq" id="WP_378111432.1">
    <property type="nucleotide sequence ID" value="NZ_JBHSNC010000025.1"/>
</dbReference>
<accession>A0ABW0R138</accession>
<keyword evidence="1" id="KW-0238">DNA-binding</keyword>
<dbReference type="Proteomes" id="UP001596108">
    <property type="component" value="Unassembled WGS sequence"/>
</dbReference>
<dbReference type="Pfam" id="PF04237">
    <property type="entry name" value="YjbR"/>
    <property type="match status" value="1"/>
</dbReference>
<dbReference type="EMBL" id="JBHSNC010000025">
    <property type="protein sequence ID" value="MFC5529547.1"/>
    <property type="molecule type" value="Genomic_DNA"/>
</dbReference>
<proteinExistence type="predicted"/>